<dbReference type="SUPFAM" id="SSF53901">
    <property type="entry name" value="Thiolase-like"/>
    <property type="match status" value="2"/>
</dbReference>
<keyword evidence="5" id="KW-0443">Lipid metabolism</keyword>
<protein>
    <recommendedName>
        <fullName evidence="8">3-oxoacyl-[acyl-carrier-protein] synthase</fullName>
    </recommendedName>
</protein>
<dbReference type="FunFam" id="3.40.47.10:FF:000029">
    <property type="entry name" value="3-oxoacyl-[acyl-carrier-protein] synthase 1"/>
    <property type="match status" value="1"/>
</dbReference>
<dbReference type="NCBIfam" id="NF005589">
    <property type="entry name" value="PRK07314.1"/>
    <property type="match status" value="1"/>
</dbReference>
<dbReference type="InterPro" id="IPR017568">
    <property type="entry name" value="3-oxoacyl-ACP_synth-2"/>
</dbReference>
<dbReference type="Pfam" id="PF02801">
    <property type="entry name" value="Ketoacyl-synt_C"/>
    <property type="match status" value="1"/>
</dbReference>
<dbReference type="PIRSF" id="PIRSF000447">
    <property type="entry name" value="KAS_II"/>
    <property type="match status" value="1"/>
</dbReference>
<dbReference type="InterPro" id="IPR014030">
    <property type="entry name" value="Ketoacyl_synth_N"/>
</dbReference>
<evidence type="ECO:0000256" key="7">
    <source>
        <dbReference type="ARBA" id="ARBA00023315"/>
    </source>
</evidence>
<evidence type="ECO:0000256" key="3">
    <source>
        <dbReference type="ARBA" id="ARBA00022679"/>
    </source>
</evidence>
<evidence type="ECO:0000256" key="2">
    <source>
        <dbReference type="ARBA" id="ARBA00022516"/>
    </source>
</evidence>
<keyword evidence="6 8" id="KW-0275">Fatty acid biosynthesis</keyword>
<dbReference type="PANTHER" id="PTHR11712">
    <property type="entry name" value="POLYKETIDE SYNTHASE-RELATED"/>
    <property type="match status" value="1"/>
</dbReference>
<dbReference type="PROSITE" id="PS52004">
    <property type="entry name" value="KS3_2"/>
    <property type="match status" value="1"/>
</dbReference>
<evidence type="ECO:0000256" key="1">
    <source>
        <dbReference type="ARBA" id="ARBA00008467"/>
    </source>
</evidence>
<keyword evidence="7" id="KW-0012">Acyltransferase</keyword>
<evidence type="ECO:0000256" key="9">
    <source>
        <dbReference type="PIRSR" id="PIRSR000447-1"/>
    </source>
</evidence>
<dbReference type="Gene3D" id="3.40.47.10">
    <property type="match status" value="1"/>
</dbReference>
<evidence type="ECO:0000256" key="8">
    <source>
        <dbReference type="PIRNR" id="PIRNR000447"/>
    </source>
</evidence>
<dbReference type="InterPro" id="IPR014031">
    <property type="entry name" value="Ketoacyl_synth_C"/>
</dbReference>
<dbReference type="InterPro" id="IPR020841">
    <property type="entry name" value="PKS_Beta-ketoAc_synthase_dom"/>
</dbReference>
<feature type="domain" description="Ketosynthase family 3 (KS3)" evidence="11">
    <location>
        <begin position="4"/>
        <end position="412"/>
    </location>
</feature>
<dbReference type="GO" id="GO:0006633">
    <property type="term" value="P:fatty acid biosynthetic process"/>
    <property type="evidence" value="ECO:0007669"/>
    <property type="project" value="UniProtKB-KW"/>
</dbReference>
<organism evidence="12 13">
    <name type="scientific">Geodia barretti</name>
    <name type="common">Barrett's horny sponge</name>
    <dbReference type="NCBI Taxonomy" id="519541"/>
    <lineage>
        <taxon>Eukaryota</taxon>
        <taxon>Metazoa</taxon>
        <taxon>Porifera</taxon>
        <taxon>Demospongiae</taxon>
        <taxon>Heteroscleromorpha</taxon>
        <taxon>Tetractinellida</taxon>
        <taxon>Astrophorina</taxon>
        <taxon>Geodiidae</taxon>
        <taxon>Geodia</taxon>
    </lineage>
</organism>
<dbReference type="Pfam" id="PF00109">
    <property type="entry name" value="ketoacyl-synt"/>
    <property type="match status" value="1"/>
</dbReference>
<feature type="active site" description="For beta-ketoacyl synthase activity" evidence="9">
    <location>
        <position position="165"/>
    </location>
</feature>
<keyword evidence="3 8" id="KW-0808">Transferase</keyword>
<keyword evidence="13" id="KW-1185">Reference proteome</keyword>
<dbReference type="GO" id="GO:0004315">
    <property type="term" value="F:3-oxoacyl-[acyl-carrier-protein] synthase activity"/>
    <property type="evidence" value="ECO:0007669"/>
    <property type="project" value="TreeGrafter"/>
</dbReference>
<name>A0AA35XHW6_GEOBA</name>
<accession>A0AA35XHW6</accession>
<dbReference type="SMART" id="SM00825">
    <property type="entry name" value="PKS_KS"/>
    <property type="match status" value="1"/>
</dbReference>
<evidence type="ECO:0000313" key="13">
    <source>
        <dbReference type="Proteomes" id="UP001174909"/>
    </source>
</evidence>
<proteinExistence type="inferred from homology"/>
<evidence type="ECO:0000256" key="5">
    <source>
        <dbReference type="ARBA" id="ARBA00023098"/>
    </source>
</evidence>
<keyword evidence="4" id="KW-0276">Fatty acid metabolism</keyword>
<dbReference type="InterPro" id="IPR000794">
    <property type="entry name" value="Beta-ketoacyl_synthase"/>
</dbReference>
<comment type="similarity">
    <text evidence="1 8 10">Belongs to the thiolase-like superfamily. Beta-ketoacyl-ACP synthases family.</text>
</comment>
<gene>
    <name evidence="12" type="ORF">GBAR_LOCUS28978</name>
</gene>
<evidence type="ECO:0000256" key="10">
    <source>
        <dbReference type="RuleBase" id="RU003694"/>
    </source>
</evidence>
<evidence type="ECO:0000259" key="11">
    <source>
        <dbReference type="PROSITE" id="PS52004"/>
    </source>
</evidence>
<sequence length="419" mass="44352">MTGLHRVFITGVGVISPLGLDLASTWEGITQGRSGVDFLTSFDTEGFDTRFGAEVKGFDPEEYLDRKDARRMDRFAQFAAVAAQQACQQANLSPKGEDPYRVAVIIGSGIGGISTLSQQFTVLSERGPRRVSPFLIPMMLGDMASAQVSMITGSMGANYCLVSSCSSGADAMGQAWDMVRTGREDIVLAGGTEAPLVPVSVAGFNALRALSRRNESPAQASRPFDKSRDGFVMGEGSAVFVMESEESAARRNVEPLAELRGYAATSDAHHLTEPSATGESAARAMVMALAEAGIDSSEVGYINAHGTSTPLNDKHETKAIKVALGEDAYRVPISSSKSMTGHLLGAGGALEAAICVMAMRDGLIPPTINLDEPDPECDLNYTPNAALKLELDVAMSNSFGFGGHNSVLVFSKPRQGRQE</sequence>
<dbReference type="FunFam" id="3.40.47.10:FF:000018">
    <property type="entry name" value="3-oxoacyl-[acyl-carrier-protein] synthase 2"/>
    <property type="match status" value="1"/>
</dbReference>
<dbReference type="Proteomes" id="UP001174909">
    <property type="component" value="Unassembled WGS sequence"/>
</dbReference>
<evidence type="ECO:0000256" key="6">
    <source>
        <dbReference type="ARBA" id="ARBA00023160"/>
    </source>
</evidence>
<dbReference type="EMBL" id="CASHTH010004056">
    <property type="protein sequence ID" value="CAI8052961.1"/>
    <property type="molecule type" value="Genomic_DNA"/>
</dbReference>
<dbReference type="AlphaFoldDB" id="A0AA35XHW6"/>
<comment type="caution">
    <text evidence="12">The sequence shown here is derived from an EMBL/GenBank/DDBJ whole genome shotgun (WGS) entry which is preliminary data.</text>
</comment>
<reference evidence="12" key="1">
    <citation type="submission" date="2023-03" db="EMBL/GenBank/DDBJ databases">
        <authorList>
            <person name="Steffen K."/>
            <person name="Cardenas P."/>
        </authorList>
    </citation>
    <scope>NUCLEOTIDE SEQUENCE</scope>
</reference>
<dbReference type="GO" id="GO:0005829">
    <property type="term" value="C:cytosol"/>
    <property type="evidence" value="ECO:0007669"/>
    <property type="project" value="TreeGrafter"/>
</dbReference>
<evidence type="ECO:0000256" key="4">
    <source>
        <dbReference type="ARBA" id="ARBA00022832"/>
    </source>
</evidence>
<evidence type="ECO:0000313" key="12">
    <source>
        <dbReference type="EMBL" id="CAI8052961.1"/>
    </source>
</evidence>
<dbReference type="InterPro" id="IPR016039">
    <property type="entry name" value="Thiolase-like"/>
</dbReference>
<keyword evidence="2 8" id="KW-0444">Lipid biosynthesis</keyword>
<dbReference type="PANTHER" id="PTHR11712:SF336">
    <property type="entry name" value="3-OXOACYL-[ACYL-CARRIER-PROTEIN] SYNTHASE, MITOCHONDRIAL"/>
    <property type="match status" value="1"/>
</dbReference>
<dbReference type="NCBIfam" id="TIGR03150">
    <property type="entry name" value="fabF"/>
    <property type="match status" value="1"/>
</dbReference>
<dbReference type="CDD" id="cd00834">
    <property type="entry name" value="KAS_I_II"/>
    <property type="match status" value="1"/>
</dbReference>